<dbReference type="GO" id="GO:0003714">
    <property type="term" value="F:transcription corepressor activity"/>
    <property type="evidence" value="ECO:0007669"/>
    <property type="project" value="TreeGrafter"/>
</dbReference>
<dbReference type="AlphaFoldDB" id="A0AAV7TGN9"/>
<evidence type="ECO:0000259" key="7">
    <source>
        <dbReference type="PROSITE" id="PS51059"/>
    </source>
</evidence>
<dbReference type="Gene3D" id="3.90.228.10">
    <property type="match status" value="1"/>
</dbReference>
<dbReference type="InterPro" id="IPR012317">
    <property type="entry name" value="Poly(ADP-ribose)pol_cat_dom"/>
</dbReference>
<evidence type="ECO:0000313" key="8">
    <source>
        <dbReference type="EMBL" id="KAJ1175758.1"/>
    </source>
</evidence>
<dbReference type="GO" id="GO:0010629">
    <property type="term" value="P:negative regulation of gene expression"/>
    <property type="evidence" value="ECO:0007669"/>
    <property type="project" value="TreeGrafter"/>
</dbReference>
<comment type="caution">
    <text evidence="8">The sequence shown here is derived from an EMBL/GenBank/DDBJ whole genome shotgun (WGS) entry which is preliminary data.</text>
</comment>
<evidence type="ECO:0000256" key="5">
    <source>
        <dbReference type="ARBA" id="ARBA00023242"/>
    </source>
</evidence>
<comment type="subcellular location">
    <subcellularLocation>
        <location evidence="1">Nucleus</location>
    </subcellularLocation>
</comment>
<keyword evidence="2" id="KW-0328">Glycosyltransferase</keyword>
<evidence type="ECO:0000256" key="2">
    <source>
        <dbReference type="ARBA" id="ARBA00022676"/>
    </source>
</evidence>
<sequence length="58" mass="6739">MERVQNVFLWKNYMIKKMSIDTKNGSQNNEKLLFHGTAQAHLTTIQTFGFNRSFAGMN</sequence>
<dbReference type="PANTHER" id="PTHR14453">
    <property type="entry name" value="PARP/ZINC FINGER CCCH TYPE DOMAIN CONTAINING PROTEIN"/>
    <property type="match status" value="1"/>
</dbReference>
<keyword evidence="5" id="KW-0539">Nucleus</keyword>
<dbReference type="GO" id="GO:0070212">
    <property type="term" value="P:protein poly-ADP-ribosylation"/>
    <property type="evidence" value="ECO:0007669"/>
    <property type="project" value="TreeGrafter"/>
</dbReference>
<keyword evidence="9" id="KW-1185">Reference proteome</keyword>
<dbReference type="SUPFAM" id="SSF56399">
    <property type="entry name" value="ADP-ribosylation"/>
    <property type="match status" value="1"/>
</dbReference>
<evidence type="ECO:0000256" key="6">
    <source>
        <dbReference type="ARBA" id="ARBA00024347"/>
    </source>
</evidence>
<dbReference type="InterPro" id="IPR052056">
    <property type="entry name" value="Mono-ARTD/PARP"/>
</dbReference>
<accession>A0AAV7TGN9</accession>
<proteinExistence type="inferred from homology"/>
<feature type="domain" description="PARP catalytic" evidence="7">
    <location>
        <begin position="1"/>
        <end position="58"/>
    </location>
</feature>
<gene>
    <name evidence="8" type="ORF">NDU88_001044</name>
</gene>
<evidence type="ECO:0000256" key="3">
    <source>
        <dbReference type="ARBA" id="ARBA00022679"/>
    </source>
</evidence>
<evidence type="ECO:0000313" key="9">
    <source>
        <dbReference type="Proteomes" id="UP001066276"/>
    </source>
</evidence>
<dbReference type="GO" id="GO:0003950">
    <property type="term" value="F:NAD+ poly-ADP-ribosyltransferase activity"/>
    <property type="evidence" value="ECO:0007669"/>
    <property type="project" value="InterPro"/>
</dbReference>
<keyword evidence="3" id="KW-0808">Transferase</keyword>
<dbReference type="Proteomes" id="UP001066276">
    <property type="component" value="Chromosome 3_2"/>
</dbReference>
<dbReference type="GO" id="GO:1990404">
    <property type="term" value="F:NAD+-protein mono-ADP-ribosyltransferase activity"/>
    <property type="evidence" value="ECO:0007669"/>
    <property type="project" value="TreeGrafter"/>
</dbReference>
<evidence type="ECO:0000256" key="1">
    <source>
        <dbReference type="ARBA" id="ARBA00004123"/>
    </source>
</evidence>
<keyword evidence="4" id="KW-0520">NAD</keyword>
<comment type="similarity">
    <text evidence="6">Belongs to the ARTD/PARP family.</text>
</comment>
<dbReference type="EMBL" id="JANPWB010000006">
    <property type="protein sequence ID" value="KAJ1175758.1"/>
    <property type="molecule type" value="Genomic_DNA"/>
</dbReference>
<dbReference type="PANTHER" id="PTHR14453:SF89">
    <property type="entry name" value="PROTEIN MONO-ADP-RIBOSYLTRANSFERASE PARP14"/>
    <property type="match status" value="1"/>
</dbReference>
<feature type="non-terminal residue" evidence="8">
    <location>
        <position position="58"/>
    </location>
</feature>
<evidence type="ECO:0000256" key="4">
    <source>
        <dbReference type="ARBA" id="ARBA00023027"/>
    </source>
</evidence>
<name>A0AAV7TGN9_PLEWA</name>
<organism evidence="8 9">
    <name type="scientific">Pleurodeles waltl</name>
    <name type="common">Iberian ribbed newt</name>
    <dbReference type="NCBI Taxonomy" id="8319"/>
    <lineage>
        <taxon>Eukaryota</taxon>
        <taxon>Metazoa</taxon>
        <taxon>Chordata</taxon>
        <taxon>Craniata</taxon>
        <taxon>Vertebrata</taxon>
        <taxon>Euteleostomi</taxon>
        <taxon>Amphibia</taxon>
        <taxon>Batrachia</taxon>
        <taxon>Caudata</taxon>
        <taxon>Salamandroidea</taxon>
        <taxon>Salamandridae</taxon>
        <taxon>Pleurodelinae</taxon>
        <taxon>Pleurodeles</taxon>
    </lineage>
</organism>
<dbReference type="GO" id="GO:0005634">
    <property type="term" value="C:nucleus"/>
    <property type="evidence" value="ECO:0007669"/>
    <property type="project" value="UniProtKB-SubCell"/>
</dbReference>
<dbReference type="PROSITE" id="PS51059">
    <property type="entry name" value="PARP_CATALYTIC"/>
    <property type="match status" value="1"/>
</dbReference>
<dbReference type="GO" id="GO:0005737">
    <property type="term" value="C:cytoplasm"/>
    <property type="evidence" value="ECO:0007669"/>
    <property type="project" value="TreeGrafter"/>
</dbReference>
<protein>
    <recommendedName>
        <fullName evidence="7">PARP catalytic domain-containing protein</fullName>
    </recommendedName>
</protein>
<reference evidence="8" key="1">
    <citation type="journal article" date="2022" name="bioRxiv">
        <title>Sequencing and chromosome-scale assembly of the giantPleurodeles waltlgenome.</title>
        <authorList>
            <person name="Brown T."/>
            <person name="Elewa A."/>
            <person name="Iarovenko S."/>
            <person name="Subramanian E."/>
            <person name="Araus A.J."/>
            <person name="Petzold A."/>
            <person name="Susuki M."/>
            <person name="Suzuki K.-i.T."/>
            <person name="Hayashi T."/>
            <person name="Toyoda A."/>
            <person name="Oliveira C."/>
            <person name="Osipova E."/>
            <person name="Leigh N.D."/>
            <person name="Simon A."/>
            <person name="Yun M.H."/>
        </authorList>
    </citation>
    <scope>NUCLEOTIDE SEQUENCE</scope>
    <source>
        <strain evidence="8">20211129_DDA</strain>
        <tissue evidence="8">Liver</tissue>
    </source>
</reference>